<dbReference type="Proteomes" id="UP000240400">
    <property type="component" value="Unassembled WGS sequence"/>
</dbReference>
<dbReference type="HAMAP" id="MF_00214">
    <property type="entry name" value="AroD"/>
    <property type="match status" value="1"/>
</dbReference>
<comment type="caution">
    <text evidence="5">Lacks conserved residue(s) required for the propagation of feature annotation.</text>
</comment>
<feature type="active site" description="Schiff-base intermediate with substrate" evidence="5">
    <location>
        <position position="160"/>
    </location>
</feature>
<feature type="active site" description="Proton donor/acceptor" evidence="5">
    <location>
        <position position="133"/>
    </location>
</feature>
<comment type="catalytic activity">
    <reaction evidence="1 5">
        <text>3-dehydroquinate = 3-dehydroshikimate + H2O</text>
        <dbReference type="Rhea" id="RHEA:21096"/>
        <dbReference type="ChEBI" id="CHEBI:15377"/>
        <dbReference type="ChEBI" id="CHEBI:16630"/>
        <dbReference type="ChEBI" id="CHEBI:32364"/>
        <dbReference type="EC" id="4.2.1.10"/>
    </reaction>
</comment>
<dbReference type="PANTHER" id="PTHR43699:SF1">
    <property type="entry name" value="3-DEHYDROQUINATE DEHYDRATASE"/>
    <property type="match status" value="1"/>
</dbReference>
<comment type="similarity">
    <text evidence="5">Belongs to the type-I 3-dehydroquinase family.</text>
</comment>
<evidence type="ECO:0000256" key="3">
    <source>
        <dbReference type="ARBA" id="ARBA00023239"/>
    </source>
</evidence>
<sequence>MSEVKIAVTIEPENDIPQCIINDLIKYQASFDIIEVRIDQWLTPNVKQIAKVIDKLYNLNLNKKFLVTYRKQSQGGKGDLSLDAYVALLKEIIILDHVDMIDVEFEKNQKLQYMRNLIDLARKNDVESILSYHDFQKTPSLESLKHLYYKMHQMNPDYLKVAVMPHGKQDVLNLLSTLSETVDSVSQQVIGIAMSKLGMISRTAQGLFGGAVSYGCLDQPKAPGQIHVETLKCQLKMYE</sequence>
<dbReference type="FunFam" id="3.20.20.70:FF:000047">
    <property type="entry name" value="3-dehydroquinate dehydratase"/>
    <property type="match status" value="1"/>
</dbReference>
<comment type="pathway">
    <text evidence="5">Metabolic intermediate biosynthesis; chorismate biosynthesis; chorismate from D-erythrose 4-phosphate and phosphoenolpyruvate: step 3/7.</text>
</comment>
<keyword evidence="3 5" id="KW-0456">Lyase</keyword>
<feature type="binding site" evidence="5">
    <location>
        <position position="202"/>
    </location>
    <ligand>
        <name>3-dehydroquinate</name>
        <dbReference type="ChEBI" id="CHEBI:32364"/>
    </ligand>
</feature>
<dbReference type="EMBL" id="PZHR01000034">
    <property type="protein sequence ID" value="PTK58886.1"/>
    <property type="molecule type" value="Genomic_DNA"/>
</dbReference>
<evidence type="ECO:0000256" key="2">
    <source>
        <dbReference type="ARBA" id="ARBA00023141"/>
    </source>
</evidence>
<dbReference type="EC" id="4.2.1.10" evidence="5"/>
<dbReference type="AlphaFoldDB" id="A0A2T4SA71"/>
<reference evidence="6 7" key="1">
    <citation type="journal article" date="2016" name="Front. Microbiol.">
        <title>Comprehensive Phylogenetic Analysis of Bovine Non-aureus Staphylococci Species Based on Whole-Genome Sequencing.</title>
        <authorList>
            <person name="Naushad S."/>
            <person name="Barkema H.W."/>
            <person name="Luby C."/>
            <person name="Condas L.A."/>
            <person name="Nobrega D.B."/>
            <person name="Carson D.A."/>
            <person name="De Buck J."/>
        </authorList>
    </citation>
    <scope>NUCLEOTIDE SEQUENCE [LARGE SCALE GENOMIC DNA]</scope>
    <source>
        <strain evidence="6 7">SNUC 4337</strain>
    </source>
</reference>
<evidence type="ECO:0000313" key="7">
    <source>
        <dbReference type="Proteomes" id="UP000240400"/>
    </source>
</evidence>
<evidence type="ECO:0000313" key="6">
    <source>
        <dbReference type="EMBL" id="PTK58886.1"/>
    </source>
</evidence>
<feature type="binding site" evidence="5">
    <location>
        <position position="70"/>
    </location>
    <ligand>
        <name>3-dehydroquinate</name>
        <dbReference type="ChEBI" id="CHEBI:32364"/>
    </ligand>
</feature>
<gene>
    <name evidence="5" type="primary">aroD</name>
    <name evidence="6" type="ORF">BUZ61_07605</name>
</gene>
<organism evidence="6 7">
    <name type="scientific">Staphylococcus nepalensis</name>
    <dbReference type="NCBI Taxonomy" id="214473"/>
    <lineage>
        <taxon>Bacteria</taxon>
        <taxon>Bacillati</taxon>
        <taxon>Bacillota</taxon>
        <taxon>Bacilli</taxon>
        <taxon>Bacillales</taxon>
        <taxon>Staphylococcaceae</taxon>
        <taxon>Staphylococcus</taxon>
    </lineage>
</organism>
<comment type="subunit">
    <text evidence="5">Homodimer.</text>
</comment>
<dbReference type="CDD" id="cd00502">
    <property type="entry name" value="DHQase_I"/>
    <property type="match status" value="1"/>
</dbReference>
<dbReference type="OrthoDB" id="9813659at2"/>
<dbReference type="InterPro" id="IPR050146">
    <property type="entry name" value="Type-I_3-dehydroquinase"/>
</dbReference>
<dbReference type="SUPFAM" id="SSF51569">
    <property type="entry name" value="Aldolase"/>
    <property type="match status" value="1"/>
</dbReference>
<accession>A0A2T4SA71</accession>
<protein>
    <recommendedName>
        <fullName evidence="5">3-dehydroquinate dehydratase</fullName>
        <shortName evidence="5">3-dehydroquinase</shortName>
        <ecNumber evidence="5">4.2.1.10</ecNumber>
    </recommendedName>
    <alternativeName>
        <fullName evidence="5">Type I DHQase</fullName>
    </alternativeName>
    <alternativeName>
        <fullName evidence="5">Type I dehydroquinase</fullName>
        <shortName evidence="5">DHQ1</shortName>
    </alternativeName>
</protein>
<dbReference type="UniPathway" id="UPA00053">
    <property type="reaction ID" value="UER00086"/>
</dbReference>
<feature type="binding site" evidence="5">
    <location>
        <begin position="35"/>
        <end position="37"/>
    </location>
    <ligand>
        <name>3-dehydroquinate</name>
        <dbReference type="ChEBI" id="CHEBI:32364"/>
    </ligand>
</feature>
<evidence type="ECO:0000256" key="5">
    <source>
        <dbReference type="HAMAP-Rule" id="MF_00214"/>
    </source>
</evidence>
<dbReference type="InterPro" id="IPR001381">
    <property type="entry name" value="DHquinase_I"/>
</dbReference>
<dbReference type="Pfam" id="PF01487">
    <property type="entry name" value="DHquinase_I"/>
    <property type="match status" value="1"/>
</dbReference>
<dbReference type="InterPro" id="IPR013785">
    <property type="entry name" value="Aldolase_TIM"/>
</dbReference>
<dbReference type="GO" id="GO:0009423">
    <property type="term" value="P:chorismate biosynthetic process"/>
    <property type="evidence" value="ECO:0007669"/>
    <property type="project" value="UniProtKB-UniRule"/>
</dbReference>
<dbReference type="GO" id="GO:0046279">
    <property type="term" value="P:3,4-dihydroxybenzoate biosynthetic process"/>
    <property type="evidence" value="ECO:0007669"/>
    <property type="project" value="TreeGrafter"/>
</dbReference>
<evidence type="ECO:0000256" key="4">
    <source>
        <dbReference type="ARBA" id="ARBA00023270"/>
    </source>
</evidence>
<name>A0A2T4SA71_9STAP</name>
<evidence type="ECO:0000256" key="1">
    <source>
        <dbReference type="ARBA" id="ARBA00001864"/>
    </source>
</evidence>
<keyword evidence="5" id="KW-0028">Amino-acid biosynthesis</keyword>
<comment type="function">
    <text evidence="5">Involved in the third step of the chorismate pathway, which leads to the biosynthesis of aromatic amino acids. Catalyzes the cis-dehydration of 3-dehydroquinate (DHQ) and introduces the first double bond of the aromatic ring to yield 3-dehydroshikimate.</text>
</comment>
<comment type="caution">
    <text evidence="6">The sequence shown here is derived from an EMBL/GenBank/DDBJ whole genome shotgun (WGS) entry which is preliminary data.</text>
</comment>
<dbReference type="GO" id="GO:0009073">
    <property type="term" value="P:aromatic amino acid family biosynthetic process"/>
    <property type="evidence" value="ECO:0007669"/>
    <property type="project" value="UniProtKB-KW"/>
</dbReference>
<dbReference type="Gene3D" id="3.20.20.70">
    <property type="entry name" value="Aldolase class I"/>
    <property type="match status" value="1"/>
</dbReference>
<proteinExistence type="inferred from homology"/>
<dbReference type="GO" id="GO:0008652">
    <property type="term" value="P:amino acid biosynthetic process"/>
    <property type="evidence" value="ECO:0007669"/>
    <property type="project" value="UniProtKB-KW"/>
</dbReference>
<dbReference type="RefSeq" id="WP_107644243.1">
    <property type="nucleotide sequence ID" value="NZ_JAFNLP010000004.1"/>
</dbReference>
<feature type="binding site" evidence="5">
    <location>
        <position position="225"/>
    </location>
    <ligand>
        <name>3-dehydroquinate</name>
        <dbReference type="ChEBI" id="CHEBI:32364"/>
    </ligand>
</feature>
<dbReference type="GO" id="GO:0003855">
    <property type="term" value="F:3-dehydroquinate dehydratase activity"/>
    <property type="evidence" value="ECO:0007669"/>
    <property type="project" value="UniProtKB-UniRule"/>
</dbReference>
<dbReference type="NCBIfam" id="TIGR01093">
    <property type="entry name" value="aroD"/>
    <property type="match status" value="1"/>
</dbReference>
<keyword evidence="4 5" id="KW-0704">Schiff base</keyword>
<dbReference type="PANTHER" id="PTHR43699">
    <property type="entry name" value="3-DEHYDROQUINATE DEHYDRATASE"/>
    <property type="match status" value="1"/>
</dbReference>
<keyword evidence="2 5" id="KW-0057">Aromatic amino acid biosynthesis</keyword>